<dbReference type="InterPro" id="IPR007436">
    <property type="entry name" value="DUF485"/>
</dbReference>
<feature type="transmembrane region" description="Helical" evidence="1">
    <location>
        <begin position="62"/>
        <end position="83"/>
    </location>
</feature>
<dbReference type="EMBL" id="JBHSMJ010000020">
    <property type="protein sequence ID" value="MFC5449626.1"/>
    <property type="molecule type" value="Genomic_DNA"/>
</dbReference>
<keyword evidence="1" id="KW-0812">Transmembrane</keyword>
<dbReference type="Pfam" id="PF04341">
    <property type="entry name" value="DUF485"/>
    <property type="match status" value="1"/>
</dbReference>
<keyword evidence="1" id="KW-0472">Membrane</keyword>
<comment type="caution">
    <text evidence="2">The sequence shown here is derived from an EMBL/GenBank/DDBJ whole genome shotgun (WGS) entry which is preliminary data.</text>
</comment>
<dbReference type="PANTHER" id="PTHR38441:SF1">
    <property type="entry name" value="MEMBRANE PROTEIN"/>
    <property type="match status" value="1"/>
</dbReference>
<protein>
    <submittedName>
        <fullName evidence="2">DUF485 domain-containing protein</fullName>
    </submittedName>
</protein>
<dbReference type="RefSeq" id="WP_270877534.1">
    <property type="nucleotide sequence ID" value="NZ_JAQFVF010000002.1"/>
</dbReference>
<reference evidence="3" key="1">
    <citation type="journal article" date="2019" name="Int. J. Syst. Evol. Microbiol.">
        <title>The Global Catalogue of Microorganisms (GCM) 10K type strain sequencing project: providing services to taxonomists for standard genome sequencing and annotation.</title>
        <authorList>
            <consortium name="The Broad Institute Genomics Platform"/>
            <consortium name="The Broad Institute Genome Sequencing Center for Infectious Disease"/>
            <person name="Wu L."/>
            <person name="Ma J."/>
        </authorList>
    </citation>
    <scope>NUCLEOTIDE SEQUENCE [LARGE SCALE GENOMIC DNA]</scope>
    <source>
        <strain evidence="3">KACC 11904</strain>
    </source>
</reference>
<evidence type="ECO:0000313" key="3">
    <source>
        <dbReference type="Proteomes" id="UP001596044"/>
    </source>
</evidence>
<dbReference type="PANTHER" id="PTHR38441">
    <property type="entry name" value="INTEGRAL MEMBRANE PROTEIN-RELATED"/>
    <property type="match status" value="1"/>
</dbReference>
<sequence>MKEQLKTNPYSEIVRSEPFTRLMAKKKRFIVPMTLFFLIFYFILPIMTSYSKVLNEKAFGAITWAWLLASAQFIMTWVLCWLYSRKAVEFDRLAEQIKVESNRNERKAG</sequence>
<accession>A0ABW0KAS3</accession>
<organism evidence="2 3">
    <name type="scientific">Paenibacillus aestuarii</name>
    <dbReference type="NCBI Taxonomy" id="516965"/>
    <lineage>
        <taxon>Bacteria</taxon>
        <taxon>Bacillati</taxon>
        <taxon>Bacillota</taxon>
        <taxon>Bacilli</taxon>
        <taxon>Bacillales</taxon>
        <taxon>Paenibacillaceae</taxon>
        <taxon>Paenibacillus</taxon>
    </lineage>
</organism>
<gene>
    <name evidence="2" type="ORF">ACFPOG_15250</name>
</gene>
<evidence type="ECO:0000256" key="1">
    <source>
        <dbReference type="SAM" id="Phobius"/>
    </source>
</evidence>
<evidence type="ECO:0000313" key="2">
    <source>
        <dbReference type="EMBL" id="MFC5449626.1"/>
    </source>
</evidence>
<keyword evidence="3" id="KW-1185">Reference proteome</keyword>
<feature type="transmembrane region" description="Helical" evidence="1">
    <location>
        <begin position="29"/>
        <end position="50"/>
    </location>
</feature>
<keyword evidence="1" id="KW-1133">Transmembrane helix</keyword>
<proteinExistence type="predicted"/>
<name>A0ABW0KAS3_9BACL</name>
<dbReference type="Proteomes" id="UP001596044">
    <property type="component" value="Unassembled WGS sequence"/>
</dbReference>